<dbReference type="Proteomes" id="UP000515733">
    <property type="component" value="Chromosome"/>
</dbReference>
<sequence length="380" mass="42024">MTDAFATLVGLTYEGAVEAKPWQSFAEELRQVLDARNVVITLHHAENEKSDTYLMAQIPDDRIDWVAVEAHYRAELMEDDPFRPDRMAPGEVGITEVAAMKGKWHAFMSDLGLAHNLRICFAEPDGIRCWVDVVRGHPSSDRPFSADDIALIRELSPHLNRALALYAKLQRQASEKAIYEGMVDHFALGCALLNEEGEVIHLNHIATALIGHWTGISIFRGRITLSDRPAQRALEAAVNVVTTARSSTSRSEGELVRLGDCQGRLLGLLIYPAPPQPYYRGGQAPSAIVYLSDLTANLEALRPTRSHTLGRIAQLFDLTRQESTLALHLAYGHTIAEAAGEMAIAETAARNYSKKIYAKMGVASQTELVRLMLRSLSFLL</sequence>
<reference evidence="1 2" key="1">
    <citation type="submission" date="2020-03" db="EMBL/GenBank/DDBJ databases">
        <authorList>
            <consortium name="Genoscope - CEA"/>
            <person name="William W."/>
        </authorList>
    </citation>
    <scope>NUCLEOTIDE SEQUENCE [LARGE SCALE GENOMIC DNA]</scope>
    <source>
        <strain evidence="2">DSM 16959</strain>
    </source>
</reference>
<name>A0A6S6Y0B3_9PROT</name>
<accession>A0A6S6Y0B3</accession>
<dbReference type="GO" id="GO:0003677">
    <property type="term" value="F:DNA binding"/>
    <property type="evidence" value="ECO:0007669"/>
    <property type="project" value="InterPro"/>
</dbReference>
<dbReference type="SUPFAM" id="SSF46894">
    <property type="entry name" value="C-terminal effector domain of the bipartite response regulators"/>
    <property type="match status" value="1"/>
</dbReference>
<evidence type="ECO:0000313" key="2">
    <source>
        <dbReference type="Proteomes" id="UP000515733"/>
    </source>
</evidence>
<dbReference type="GO" id="GO:0006355">
    <property type="term" value="P:regulation of DNA-templated transcription"/>
    <property type="evidence" value="ECO:0007669"/>
    <property type="project" value="InterPro"/>
</dbReference>
<dbReference type="RefSeq" id="WP_145769711.1">
    <property type="nucleotide sequence ID" value="NZ_LR778301.1"/>
</dbReference>
<evidence type="ECO:0000313" key="1">
    <source>
        <dbReference type="EMBL" id="CAB1368609.1"/>
    </source>
</evidence>
<dbReference type="SMART" id="SM00421">
    <property type="entry name" value="HTH_LUXR"/>
    <property type="match status" value="1"/>
</dbReference>
<dbReference type="InterPro" id="IPR016032">
    <property type="entry name" value="Sig_transdc_resp-reg_C-effctor"/>
</dbReference>
<dbReference type="EMBL" id="LR778301">
    <property type="protein sequence ID" value="CAB1368609.1"/>
    <property type="molecule type" value="Genomic_DNA"/>
</dbReference>
<gene>
    <name evidence="1" type="ORF">DENOEST_1444</name>
</gene>
<dbReference type="KEGG" id="doe:DENOEST_1444"/>
<dbReference type="PROSITE" id="PS50043">
    <property type="entry name" value="HTH_LUXR_2"/>
    <property type="match status" value="1"/>
</dbReference>
<dbReference type="OrthoDB" id="5497412at2"/>
<dbReference type="Gene3D" id="1.10.10.10">
    <property type="entry name" value="Winged helix-like DNA-binding domain superfamily/Winged helix DNA-binding domain"/>
    <property type="match status" value="1"/>
</dbReference>
<proteinExistence type="predicted"/>
<dbReference type="InterPro" id="IPR000792">
    <property type="entry name" value="Tscrpt_reg_LuxR_C"/>
</dbReference>
<protein>
    <submittedName>
        <fullName evidence="1">Uncharacterized protein</fullName>
    </submittedName>
</protein>
<organism evidence="1 2">
    <name type="scientific">Denitratisoma oestradiolicum</name>
    <dbReference type="NCBI Taxonomy" id="311182"/>
    <lineage>
        <taxon>Bacteria</taxon>
        <taxon>Pseudomonadati</taxon>
        <taxon>Pseudomonadota</taxon>
        <taxon>Betaproteobacteria</taxon>
        <taxon>Nitrosomonadales</taxon>
        <taxon>Sterolibacteriaceae</taxon>
        <taxon>Denitratisoma</taxon>
    </lineage>
</organism>
<keyword evidence="2" id="KW-1185">Reference proteome</keyword>
<dbReference type="Pfam" id="PF00196">
    <property type="entry name" value="GerE"/>
    <property type="match status" value="1"/>
</dbReference>
<dbReference type="AlphaFoldDB" id="A0A6S6Y0B3"/>
<dbReference type="InterPro" id="IPR036388">
    <property type="entry name" value="WH-like_DNA-bd_sf"/>
</dbReference>